<dbReference type="InterPro" id="IPR047153">
    <property type="entry name" value="TRIM45/56/19-like"/>
</dbReference>
<dbReference type="SMART" id="SM00184">
    <property type="entry name" value="RING"/>
    <property type="match status" value="1"/>
</dbReference>
<reference evidence="8" key="1">
    <citation type="submission" date="2022-11" db="UniProtKB">
        <authorList>
            <consortium name="EnsemblMetazoa"/>
        </authorList>
    </citation>
    <scope>IDENTIFICATION</scope>
</reference>
<feature type="domain" description="B box-type" evidence="7">
    <location>
        <begin position="134"/>
        <end position="179"/>
    </location>
</feature>
<name>A0A913ZJ60_PATMI</name>
<keyword evidence="9" id="KW-1185">Reference proteome</keyword>
<dbReference type="Proteomes" id="UP000887568">
    <property type="component" value="Unplaced"/>
</dbReference>
<dbReference type="InterPro" id="IPR013083">
    <property type="entry name" value="Znf_RING/FYVE/PHD"/>
</dbReference>
<sequence length="432" mass="49668">MCISFEKVNKKRFIDFYIYFYSLLVKMEPQKGKSLEVTAESVLEMITEDFFKCHICLNNFSSPTFLDCHHTFCLSCLEDLRKSQGRSCNELDCPDCRVKTSLMGRGTSALKRNFTMASLVDAVTNQKKQLRIQQGTIVCSLCNNEAHAVLRCNDCDERLCQDCYLERESEHPNHQIEIIDPILTEKPPSAPKCKKHGEYDYCFYCKTCEALICALCAATSHRDMVHEHLSINDADDLTRQDICLLLSRSEKRVQDYISTKEGIEDQCKIMEAELAHAETKIKEMDAHIWDTDDYMYDEAQEPVKNQTLADFHAFQTARKEEYAKALDDVQANVECLQKVCDSVSEQVGDADKYQLLQRKEELLMRIEDVLDNKIPTPRFPVVVSIKVESDPHMCSRGVDRERNTLFGGWNNGAHWDWVSVRMVHTAVNVNHA</sequence>
<accession>A0A913ZJ60</accession>
<evidence type="ECO:0000256" key="4">
    <source>
        <dbReference type="PROSITE-ProRule" id="PRU00024"/>
    </source>
</evidence>
<dbReference type="EnsemblMetazoa" id="XM_038195904.1">
    <property type="protein sequence ID" value="XP_038051832.1"/>
    <property type="gene ID" value="LOC119724721"/>
</dbReference>
<dbReference type="GO" id="GO:0061630">
    <property type="term" value="F:ubiquitin protein ligase activity"/>
    <property type="evidence" value="ECO:0007669"/>
    <property type="project" value="TreeGrafter"/>
</dbReference>
<dbReference type="PROSITE" id="PS50119">
    <property type="entry name" value="ZF_BBOX"/>
    <property type="match status" value="2"/>
</dbReference>
<evidence type="ECO:0000256" key="1">
    <source>
        <dbReference type="ARBA" id="ARBA00022723"/>
    </source>
</evidence>
<evidence type="ECO:0000259" key="6">
    <source>
        <dbReference type="PROSITE" id="PS50089"/>
    </source>
</evidence>
<dbReference type="SUPFAM" id="SSF57850">
    <property type="entry name" value="RING/U-box"/>
    <property type="match status" value="1"/>
</dbReference>
<keyword evidence="3" id="KW-0862">Zinc</keyword>
<feature type="coiled-coil region" evidence="5">
    <location>
        <begin position="319"/>
        <end position="346"/>
    </location>
</feature>
<dbReference type="OMA" id="NCERTED"/>
<dbReference type="GO" id="GO:0006513">
    <property type="term" value="P:protein monoubiquitination"/>
    <property type="evidence" value="ECO:0007669"/>
    <property type="project" value="TreeGrafter"/>
</dbReference>
<evidence type="ECO:0000313" key="9">
    <source>
        <dbReference type="Proteomes" id="UP000887568"/>
    </source>
</evidence>
<organism evidence="8 9">
    <name type="scientific">Patiria miniata</name>
    <name type="common">Bat star</name>
    <name type="synonym">Asterina miniata</name>
    <dbReference type="NCBI Taxonomy" id="46514"/>
    <lineage>
        <taxon>Eukaryota</taxon>
        <taxon>Metazoa</taxon>
        <taxon>Echinodermata</taxon>
        <taxon>Eleutherozoa</taxon>
        <taxon>Asterozoa</taxon>
        <taxon>Asteroidea</taxon>
        <taxon>Valvatacea</taxon>
        <taxon>Valvatida</taxon>
        <taxon>Asterinidae</taxon>
        <taxon>Patiria</taxon>
    </lineage>
</organism>
<dbReference type="InterPro" id="IPR017907">
    <property type="entry name" value="Znf_RING_CS"/>
</dbReference>
<feature type="domain" description="B box-type" evidence="7">
    <location>
        <begin position="188"/>
        <end position="231"/>
    </location>
</feature>
<dbReference type="RefSeq" id="XP_038051832.1">
    <property type="nucleotide sequence ID" value="XM_038195904.1"/>
</dbReference>
<dbReference type="SMART" id="SM00336">
    <property type="entry name" value="BBOX"/>
    <property type="match status" value="2"/>
</dbReference>
<dbReference type="AlphaFoldDB" id="A0A913ZJ60"/>
<protein>
    <submittedName>
        <fullName evidence="8">Uncharacterized protein</fullName>
    </submittedName>
</protein>
<evidence type="ECO:0000256" key="2">
    <source>
        <dbReference type="ARBA" id="ARBA00022771"/>
    </source>
</evidence>
<feature type="coiled-coil region" evidence="5">
    <location>
        <begin position="260"/>
        <end position="287"/>
    </location>
</feature>
<dbReference type="GeneID" id="119724721"/>
<dbReference type="Pfam" id="PF00097">
    <property type="entry name" value="zf-C3HC4"/>
    <property type="match status" value="1"/>
</dbReference>
<evidence type="ECO:0000259" key="7">
    <source>
        <dbReference type="PROSITE" id="PS50119"/>
    </source>
</evidence>
<dbReference type="Pfam" id="PF00643">
    <property type="entry name" value="zf-B_box"/>
    <property type="match status" value="2"/>
</dbReference>
<evidence type="ECO:0000256" key="5">
    <source>
        <dbReference type="SAM" id="Coils"/>
    </source>
</evidence>
<dbReference type="InterPro" id="IPR018957">
    <property type="entry name" value="Znf_C3HC4_RING-type"/>
</dbReference>
<dbReference type="OrthoDB" id="6105938at2759"/>
<dbReference type="InterPro" id="IPR001841">
    <property type="entry name" value="Znf_RING"/>
</dbReference>
<dbReference type="PANTHER" id="PTHR25462">
    <property type="entry name" value="BONUS, ISOFORM C-RELATED"/>
    <property type="match status" value="1"/>
</dbReference>
<dbReference type="SUPFAM" id="SSF57845">
    <property type="entry name" value="B-box zinc-binding domain"/>
    <property type="match status" value="1"/>
</dbReference>
<dbReference type="PROSITE" id="PS00518">
    <property type="entry name" value="ZF_RING_1"/>
    <property type="match status" value="1"/>
</dbReference>
<keyword evidence="1" id="KW-0479">Metal-binding</keyword>
<keyword evidence="5" id="KW-0175">Coiled coil</keyword>
<feature type="domain" description="RING-type" evidence="6">
    <location>
        <begin position="53"/>
        <end position="97"/>
    </location>
</feature>
<evidence type="ECO:0000313" key="8">
    <source>
        <dbReference type="EnsemblMetazoa" id="XP_038051832.1"/>
    </source>
</evidence>
<dbReference type="CDD" id="cd19756">
    <property type="entry name" value="Bbox2"/>
    <property type="match status" value="1"/>
</dbReference>
<keyword evidence="2 4" id="KW-0863">Zinc-finger</keyword>
<dbReference type="PROSITE" id="PS50089">
    <property type="entry name" value="ZF_RING_2"/>
    <property type="match status" value="1"/>
</dbReference>
<proteinExistence type="predicted"/>
<dbReference type="InterPro" id="IPR000315">
    <property type="entry name" value="Znf_B-box"/>
</dbReference>
<evidence type="ECO:0000256" key="3">
    <source>
        <dbReference type="ARBA" id="ARBA00022833"/>
    </source>
</evidence>
<dbReference type="GO" id="GO:0008270">
    <property type="term" value="F:zinc ion binding"/>
    <property type="evidence" value="ECO:0007669"/>
    <property type="project" value="UniProtKB-KW"/>
</dbReference>
<dbReference type="PANTHER" id="PTHR25462:SF229">
    <property type="entry name" value="TRANSCRIPTION INTERMEDIARY FACTOR 1-BETA"/>
    <property type="match status" value="1"/>
</dbReference>
<dbReference type="Gene3D" id="3.30.160.60">
    <property type="entry name" value="Classic Zinc Finger"/>
    <property type="match status" value="1"/>
</dbReference>
<dbReference type="Gene3D" id="3.30.40.10">
    <property type="entry name" value="Zinc/RING finger domain, C3HC4 (zinc finger)"/>
    <property type="match status" value="1"/>
</dbReference>